<dbReference type="EnsemblMetazoa" id="AARA014186-RA">
    <property type="protein sequence ID" value="AARA014186-PA"/>
    <property type="gene ID" value="AARA014186"/>
</dbReference>
<dbReference type="VEuPathDB" id="VectorBase:AARA014186"/>
<dbReference type="Proteomes" id="UP000075840">
    <property type="component" value="Unassembled WGS sequence"/>
</dbReference>
<evidence type="ECO:0000313" key="1">
    <source>
        <dbReference type="EnsemblMetazoa" id="AARA014186-PA"/>
    </source>
</evidence>
<keyword evidence="2" id="KW-1185">Reference proteome</keyword>
<sequence>VSTVACDCTRRHEAPLAVSFSFCSRSVQATSSSSPSQSCVRALEYVCGPSWTTTLYRTAIQRGCVCVCDRVVLCVM</sequence>
<dbReference type="EMBL" id="APCN01000906">
    <property type="status" value="NOT_ANNOTATED_CDS"/>
    <property type="molecule type" value="Genomic_DNA"/>
</dbReference>
<name>A0A182IFB8_ANOAR</name>
<accession>A0A182IFB8</accession>
<reference evidence="1" key="1">
    <citation type="submission" date="2022-08" db="UniProtKB">
        <authorList>
            <consortium name="EnsemblMetazoa"/>
        </authorList>
    </citation>
    <scope>IDENTIFICATION</scope>
    <source>
        <strain evidence="1">Dongola</strain>
    </source>
</reference>
<organism evidence="1 2">
    <name type="scientific">Anopheles arabiensis</name>
    <name type="common">Mosquito</name>
    <dbReference type="NCBI Taxonomy" id="7173"/>
    <lineage>
        <taxon>Eukaryota</taxon>
        <taxon>Metazoa</taxon>
        <taxon>Ecdysozoa</taxon>
        <taxon>Arthropoda</taxon>
        <taxon>Hexapoda</taxon>
        <taxon>Insecta</taxon>
        <taxon>Pterygota</taxon>
        <taxon>Neoptera</taxon>
        <taxon>Endopterygota</taxon>
        <taxon>Diptera</taxon>
        <taxon>Nematocera</taxon>
        <taxon>Culicoidea</taxon>
        <taxon>Culicidae</taxon>
        <taxon>Anophelinae</taxon>
        <taxon>Anopheles</taxon>
    </lineage>
</organism>
<evidence type="ECO:0000313" key="2">
    <source>
        <dbReference type="Proteomes" id="UP000075840"/>
    </source>
</evidence>
<proteinExistence type="predicted"/>
<protein>
    <submittedName>
        <fullName evidence="1">Uncharacterized protein</fullName>
    </submittedName>
</protein>
<dbReference type="AlphaFoldDB" id="A0A182IFB8"/>